<gene>
    <name evidence="7" type="ORF">SAMN05443244_0491</name>
</gene>
<protein>
    <submittedName>
        <fullName evidence="7">RND family efflux transporter, MFP subunit</fullName>
    </submittedName>
</protein>
<dbReference type="InterPro" id="IPR059052">
    <property type="entry name" value="HH_YbhG-like"/>
</dbReference>
<dbReference type="Pfam" id="PF25954">
    <property type="entry name" value="Beta-barrel_RND_2"/>
    <property type="match status" value="1"/>
</dbReference>
<dbReference type="GO" id="GO:0015562">
    <property type="term" value="F:efflux transmembrane transporter activity"/>
    <property type="evidence" value="ECO:0007669"/>
    <property type="project" value="TreeGrafter"/>
</dbReference>
<dbReference type="InterPro" id="IPR006143">
    <property type="entry name" value="RND_pump_MFP"/>
</dbReference>
<dbReference type="Proteomes" id="UP000182409">
    <property type="component" value="Unassembled WGS sequence"/>
</dbReference>
<dbReference type="OrthoDB" id="106087at2"/>
<dbReference type="Pfam" id="PF25881">
    <property type="entry name" value="HH_YBHG"/>
    <property type="match status" value="1"/>
</dbReference>
<dbReference type="SUPFAM" id="SSF111369">
    <property type="entry name" value="HlyD-like secretion proteins"/>
    <property type="match status" value="2"/>
</dbReference>
<feature type="compositionally biased region" description="Basic and acidic residues" evidence="2">
    <location>
        <begin position="423"/>
        <end position="434"/>
    </location>
</feature>
<dbReference type="PROSITE" id="PS51257">
    <property type="entry name" value="PROKAR_LIPOPROTEIN"/>
    <property type="match status" value="1"/>
</dbReference>
<dbReference type="Gene3D" id="1.10.287.470">
    <property type="entry name" value="Helix hairpin bin"/>
    <property type="match status" value="2"/>
</dbReference>
<proteinExistence type="inferred from homology"/>
<dbReference type="RefSeq" id="WP_074652187.1">
    <property type="nucleotide sequence ID" value="NZ_FNSD01000001.1"/>
</dbReference>
<dbReference type="InterPro" id="IPR058637">
    <property type="entry name" value="YknX-like_C"/>
</dbReference>
<dbReference type="EMBL" id="FNSD01000001">
    <property type="protein sequence ID" value="SEB43417.1"/>
    <property type="molecule type" value="Genomic_DNA"/>
</dbReference>
<evidence type="ECO:0000313" key="8">
    <source>
        <dbReference type="Proteomes" id="UP000182409"/>
    </source>
</evidence>
<comment type="similarity">
    <text evidence="1">Belongs to the membrane fusion protein (MFP) (TC 8.A.1) family.</text>
</comment>
<accession>A0A1H4JB87</accession>
<dbReference type="PANTHER" id="PTHR30469">
    <property type="entry name" value="MULTIDRUG RESISTANCE PROTEIN MDTA"/>
    <property type="match status" value="1"/>
</dbReference>
<feature type="signal peptide" evidence="3">
    <location>
        <begin position="1"/>
        <end position="24"/>
    </location>
</feature>
<dbReference type="Pfam" id="PF25989">
    <property type="entry name" value="YknX_C"/>
    <property type="match status" value="1"/>
</dbReference>
<evidence type="ECO:0000256" key="3">
    <source>
        <dbReference type="SAM" id="SignalP"/>
    </source>
</evidence>
<feature type="region of interest" description="Disordered" evidence="2">
    <location>
        <begin position="403"/>
        <end position="434"/>
    </location>
</feature>
<dbReference type="Gene3D" id="2.40.50.100">
    <property type="match status" value="2"/>
</dbReference>
<evidence type="ECO:0000256" key="1">
    <source>
        <dbReference type="ARBA" id="ARBA00009477"/>
    </source>
</evidence>
<evidence type="ECO:0000259" key="6">
    <source>
        <dbReference type="Pfam" id="PF25989"/>
    </source>
</evidence>
<evidence type="ECO:0000259" key="4">
    <source>
        <dbReference type="Pfam" id="PF25881"/>
    </source>
</evidence>
<dbReference type="AlphaFoldDB" id="A0A1H4JB87"/>
<dbReference type="Gene3D" id="2.40.420.20">
    <property type="match status" value="1"/>
</dbReference>
<evidence type="ECO:0000256" key="2">
    <source>
        <dbReference type="SAM" id="MobiDB-lite"/>
    </source>
</evidence>
<evidence type="ECO:0000259" key="5">
    <source>
        <dbReference type="Pfam" id="PF25954"/>
    </source>
</evidence>
<organism evidence="7 8">
    <name type="scientific">Terriglobus roseus</name>
    <dbReference type="NCBI Taxonomy" id="392734"/>
    <lineage>
        <taxon>Bacteria</taxon>
        <taxon>Pseudomonadati</taxon>
        <taxon>Acidobacteriota</taxon>
        <taxon>Terriglobia</taxon>
        <taxon>Terriglobales</taxon>
        <taxon>Acidobacteriaceae</taxon>
        <taxon>Terriglobus</taxon>
    </lineage>
</organism>
<evidence type="ECO:0000313" key="7">
    <source>
        <dbReference type="EMBL" id="SEB43417.1"/>
    </source>
</evidence>
<dbReference type="NCBIfam" id="TIGR01730">
    <property type="entry name" value="RND_mfp"/>
    <property type="match status" value="1"/>
</dbReference>
<dbReference type="InterPro" id="IPR058792">
    <property type="entry name" value="Beta-barrel_RND_2"/>
</dbReference>
<sequence>MIIQRSFSGSVVAFLSLVFLATTACKSKEEEAASSVVTVQASHPTVGPISEEIAADAILAPLSQAAIAPRISAPILREYVQRGQRVKQGQLLIALDDRDLRGAAADSRGTVTTANAALTTAVNASIPEDVKKAETDVAQARAARDVAVRTADERKKLFQEGALSGRDADTAYAAAVQAQSTYDVATKHLEGVMSTTRATSKQTAEGQLTSAKGKLMSAEAQVSYAQLRSPINGVVTDRPLFPGETAQSGATIITVMDTSSLLAKLHLAQPSAQKLHVGDKAEIKIPGVDDPLEGTVSFLSPALDAGSTTVEVWVKLSNPSGIFKVGTPVHTTLSGTTVSNAMQVPSAAIVPSADGSTAVVVIGADGSSHKRTVKVGIRTPETVQIVSGLAPTDNVITEGGYGLDDGTKVKIGKPGADVDEDDKPAAGRAAEDKG</sequence>
<dbReference type="Gene3D" id="2.40.30.170">
    <property type="match status" value="1"/>
</dbReference>
<feature type="chain" id="PRO_5010318229" evidence="3">
    <location>
        <begin position="25"/>
        <end position="434"/>
    </location>
</feature>
<reference evidence="7 8" key="1">
    <citation type="submission" date="2016-10" db="EMBL/GenBank/DDBJ databases">
        <authorList>
            <person name="de Groot N.N."/>
        </authorList>
    </citation>
    <scope>NUCLEOTIDE SEQUENCE [LARGE SCALE GENOMIC DNA]</scope>
    <source>
        <strain evidence="7 8">AB35.6</strain>
    </source>
</reference>
<feature type="domain" description="YbhG-like alpha-helical hairpin" evidence="4">
    <location>
        <begin position="95"/>
        <end position="222"/>
    </location>
</feature>
<feature type="domain" description="CusB-like beta-barrel" evidence="5">
    <location>
        <begin position="267"/>
        <end position="335"/>
    </location>
</feature>
<feature type="domain" description="YknX-like C-terminal permuted SH3-like" evidence="6">
    <location>
        <begin position="342"/>
        <end position="411"/>
    </location>
</feature>
<keyword evidence="3" id="KW-0732">Signal</keyword>
<name>A0A1H4JB87_9BACT</name>
<dbReference type="GO" id="GO:1990281">
    <property type="term" value="C:efflux pump complex"/>
    <property type="evidence" value="ECO:0007669"/>
    <property type="project" value="TreeGrafter"/>
</dbReference>